<dbReference type="RefSeq" id="WP_176304652.1">
    <property type="nucleotide sequence ID" value="NZ_JABWCV010000026.1"/>
</dbReference>
<keyword evidence="1" id="KW-0472">Membrane</keyword>
<protein>
    <submittedName>
        <fullName evidence="2">Uncharacterized protein</fullName>
    </submittedName>
</protein>
<keyword evidence="1" id="KW-1133">Transmembrane helix</keyword>
<comment type="caution">
    <text evidence="2">The sequence shown here is derived from an EMBL/GenBank/DDBJ whole genome shotgun (WGS) entry which is preliminary data.</text>
</comment>
<name>A0A7Y6RFE0_9GAMM</name>
<proteinExistence type="predicted"/>
<evidence type="ECO:0000256" key="1">
    <source>
        <dbReference type="SAM" id="Phobius"/>
    </source>
</evidence>
<dbReference type="AlphaFoldDB" id="A0A7Y6RFE0"/>
<gene>
    <name evidence="2" type="ORF">HUO07_17650</name>
</gene>
<dbReference type="EMBL" id="JABWCV010000026">
    <property type="protein sequence ID" value="NVF15979.1"/>
    <property type="molecule type" value="Genomic_DNA"/>
</dbReference>
<feature type="transmembrane region" description="Helical" evidence="1">
    <location>
        <begin position="6"/>
        <end position="29"/>
    </location>
</feature>
<evidence type="ECO:0000313" key="3">
    <source>
        <dbReference type="Proteomes" id="UP000589984"/>
    </source>
</evidence>
<keyword evidence="3" id="KW-1185">Reference proteome</keyword>
<keyword evidence="1" id="KW-0812">Transmembrane</keyword>
<dbReference type="Proteomes" id="UP000589984">
    <property type="component" value="Unassembled WGS sequence"/>
</dbReference>
<reference evidence="2 3" key="1">
    <citation type="submission" date="2020-06" db="EMBL/GenBank/DDBJ databases">
        <title>Halomonas sp. QX-1 draft genome sequence.</title>
        <authorList>
            <person name="Qiu X."/>
        </authorList>
    </citation>
    <scope>NUCLEOTIDE SEQUENCE [LARGE SCALE GENOMIC DNA]</scope>
    <source>
        <strain evidence="2 3">QX-1</strain>
    </source>
</reference>
<sequence length="155" mass="17844">MIDIQALTGLASSAFVGLIGAWAGVWFSLKRYRNEKWWEKKTSAYESIIEALHKIKRLRTHHLEAAETYREVPEETARRLRLESNLALEEIQRSIDIGALRVSTEAVQRLKQFQSDLVKENGARDWYSHLEIGYEAAESCIKDLISIAKKDLKID</sequence>
<evidence type="ECO:0000313" key="2">
    <source>
        <dbReference type="EMBL" id="NVF15979.1"/>
    </source>
</evidence>
<accession>A0A7Y6RFE0</accession>
<organism evidence="2 3">
    <name type="scientific">Vreelandella maris</name>
    <dbReference type="NCBI Taxonomy" id="2729617"/>
    <lineage>
        <taxon>Bacteria</taxon>
        <taxon>Pseudomonadati</taxon>
        <taxon>Pseudomonadota</taxon>
        <taxon>Gammaproteobacteria</taxon>
        <taxon>Oceanospirillales</taxon>
        <taxon>Halomonadaceae</taxon>
        <taxon>Vreelandella</taxon>
    </lineage>
</organism>